<proteinExistence type="predicted"/>
<evidence type="ECO:0000313" key="1">
    <source>
        <dbReference type="EnsemblMetazoa" id="ENSAATROPP006868"/>
    </source>
</evidence>
<accession>A0AAG5D8A9</accession>
<dbReference type="AlphaFoldDB" id="A0AAG5D8A9"/>
<evidence type="ECO:0000313" key="2">
    <source>
        <dbReference type="Proteomes" id="UP000075880"/>
    </source>
</evidence>
<sequence>MRRSRILPLRTLRMDVVLSCERLPISAAISSSKDSVCSGRLATDPLKLSTPPLAKHCRSRSLFSRSNVIASMAVGLSKSSSFSTILYSVSISSRTWRVFRWLTVCSKLMPLPFTSRSSPPITSMSMIFRGAVTLPHCNFPREFSNCSGA</sequence>
<name>A0AAG5D8A9_ANOAO</name>
<protein>
    <submittedName>
        <fullName evidence="1">Uncharacterized protein</fullName>
    </submittedName>
</protein>
<keyword evidence="2" id="KW-1185">Reference proteome</keyword>
<dbReference type="Proteomes" id="UP000075880">
    <property type="component" value="Unassembled WGS sequence"/>
</dbReference>
<reference evidence="1" key="1">
    <citation type="submission" date="2024-04" db="UniProtKB">
        <authorList>
            <consortium name="EnsemblMetazoa"/>
        </authorList>
    </citation>
    <scope>IDENTIFICATION</scope>
    <source>
        <strain evidence="1">EBRO</strain>
    </source>
</reference>
<organism evidence="1 2">
    <name type="scientific">Anopheles atroparvus</name>
    <name type="common">European mosquito</name>
    <dbReference type="NCBI Taxonomy" id="41427"/>
    <lineage>
        <taxon>Eukaryota</taxon>
        <taxon>Metazoa</taxon>
        <taxon>Ecdysozoa</taxon>
        <taxon>Arthropoda</taxon>
        <taxon>Hexapoda</taxon>
        <taxon>Insecta</taxon>
        <taxon>Pterygota</taxon>
        <taxon>Neoptera</taxon>
        <taxon>Endopterygota</taxon>
        <taxon>Diptera</taxon>
        <taxon>Nematocera</taxon>
        <taxon>Culicoidea</taxon>
        <taxon>Culicidae</taxon>
        <taxon>Anophelinae</taxon>
        <taxon>Anopheles</taxon>
    </lineage>
</organism>
<dbReference type="EnsemblMetazoa" id="ENSAATROPT007656">
    <property type="protein sequence ID" value="ENSAATROPP006868"/>
    <property type="gene ID" value="ENSAATROPG006236"/>
</dbReference>